<accession>A0A9N9N471</accession>
<dbReference type="PROSITE" id="PS01359">
    <property type="entry name" value="ZF_PHD_1"/>
    <property type="match status" value="1"/>
</dbReference>
<dbReference type="GO" id="GO:0008270">
    <property type="term" value="F:zinc ion binding"/>
    <property type="evidence" value="ECO:0007669"/>
    <property type="project" value="UniProtKB-KW"/>
</dbReference>
<dbReference type="InterPro" id="IPR019787">
    <property type="entry name" value="Znf_PHD-finger"/>
</dbReference>
<feature type="compositionally biased region" description="Basic and acidic residues" evidence="4">
    <location>
        <begin position="41"/>
        <end position="62"/>
    </location>
</feature>
<evidence type="ECO:0000256" key="4">
    <source>
        <dbReference type="SAM" id="MobiDB-lite"/>
    </source>
</evidence>
<proteinExistence type="predicted"/>
<protein>
    <recommendedName>
        <fullName evidence="5">Zinc finger PHD-type domain-containing protein</fullName>
    </recommendedName>
</protein>
<dbReference type="InterPro" id="IPR019786">
    <property type="entry name" value="Zinc_finger_PHD-type_CS"/>
</dbReference>
<dbReference type="OrthoDB" id="7477776at2759"/>
<evidence type="ECO:0000313" key="7">
    <source>
        <dbReference type="Proteomes" id="UP001153714"/>
    </source>
</evidence>
<sequence length="147" mass="16804">MKTKKGKGVGKKTKKENLSDGYDKKNETIEIKNLNDANEVNENKEMKGEECSDGKDNLNKDRNKPKILQNLLVVTCDSCHRLAVKHKSLLCSSCQKSYHPQCIPNKHQEHIPDQDELSDFICHKCYLLHDDSELSEDESTQEDIGIF</sequence>
<evidence type="ECO:0000256" key="2">
    <source>
        <dbReference type="ARBA" id="ARBA00022771"/>
    </source>
</evidence>
<dbReference type="Pfam" id="PF00628">
    <property type="entry name" value="PHD"/>
    <property type="match status" value="1"/>
</dbReference>
<dbReference type="SUPFAM" id="SSF57903">
    <property type="entry name" value="FYVE/PHD zinc finger"/>
    <property type="match status" value="1"/>
</dbReference>
<feature type="compositionally biased region" description="Basic residues" evidence="4">
    <location>
        <begin position="1"/>
        <end position="14"/>
    </location>
</feature>
<evidence type="ECO:0000259" key="5">
    <source>
        <dbReference type="SMART" id="SM00249"/>
    </source>
</evidence>
<gene>
    <name evidence="6" type="ORF">DIATSA_LOCUS640</name>
</gene>
<reference evidence="6" key="2">
    <citation type="submission" date="2022-10" db="EMBL/GenBank/DDBJ databases">
        <authorList>
            <consortium name="ENA_rothamsted_submissions"/>
            <consortium name="culmorum"/>
            <person name="King R."/>
        </authorList>
    </citation>
    <scope>NUCLEOTIDE SEQUENCE</scope>
</reference>
<dbReference type="InterPro" id="IPR013083">
    <property type="entry name" value="Znf_RING/FYVE/PHD"/>
</dbReference>
<dbReference type="SMART" id="SM00249">
    <property type="entry name" value="PHD"/>
    <property type="match status" value="1"/>
</dbReference>
<dbReference type="InterPro" id="IPR001965">
    <property type="entry name" value="Znf_PHD"/>
</dbReference>
<evidence type="ECO:0000256" key="3">
    <source>
        <dbReference type="ARBA" id="ARBA00022833"/>
    </source>
</evidence>
<dbReference type="CDD" id="cd15489">
    <property type="entry name" value="PHD_SF"/>
    <property type="match status" value="1"/>
</dbReference>
<keyword evidence="2" id="KW-0863">Zinc-finger</keyword>
<name>A0A9N9N471_9NEOP</name>
<dbReference type="Proteomes" id="UP001153714">
    <property type="component" value="Chromosome 1"/>
</dbReference>
<feature type="region of interest" description="Disordered" evidence="4">
    <location>
        <begin position="1"/>
        <end position="62"/>
    </location>
</feature>
<dbReference type="AlphaFoldDB" id="A0A9N9N471"/>
<keyword evidence="3" id="KW-0862">Zinc</keyword>
<evidence type="ECO:0000313" key="6">
    <source>
        <dbReference type="EMBL" id="CAG9782380.1"/>
    </source>
</evidence>
<feature type="domain" description="Zinc finger PHD-type" evidence="5">
    <location>
        <begin position="75"/>
        <end position="126"/>
    </location>
</feature>
<keyword evidence="1" id="KW-0479">Metal-binding</keyword>
<reference evidence="6" key="1">
    <citation type="submission" date="2021-12" db="EMBL/GenBank/DDBJ databases">
        <authorList>
            <person name="King R."/>
        </authorList>
    </citation>
    <scope>NUCLEOTIDE SEQUENCE</scope>
</reference>
<organism evidence="6 7">
    <name type="scientific">Diatraea saccharalis</name>
    <name type="common">sugarcane borer</name>
    <dbReference type="NCBI Taxonomy" id="40085"/>
    <lineage>
        <taxon>Eukaryota</taxon>
        <taxon>Metazoa</taxon>
        <taxon>Ecdysozoa</taxon>
        <taxon>Arthropoda</taxon>
        <taxon>Hexapoda</taxon>
        <taxon>Insecta</taxon>
        <taxon>Pterygota</taxon>
        <taxon>Neoptera</taxon>
        <taxon>Endopterygota</taxon>
        <taxon>Lepidoptera</taxon>
        <taxon>Glossata</taxon>
        <taxon>Ditrysia</taxon>
        <taxon>Pyraloidea</taxon>
        <taxon>Crambidae</taxon>
        <taxon>Crambinae</taxon>
        <taxon>Diatraea</taxon>
    </lineage>
</organism>
<dbReference type="Gene3D" id="3.30.40.10">
    <property type="entry name" value="Zinc/RING finger domain, C3HC4 (zinc finger)"/>
    <property type="match status" value="1"/>
</dbReference>
<feature type="compositionally biased region" description="Basic and acidic residues" evidence="4">
    <location>
        <begin position="15"/>
        <end position="30"/>
    </location>
</feature>
<keyword evidence="7" id="KW-1185">Reference proteome</keyword>
<dbReference type="InterPro" id="IPR011011">
    <property type="entry name" value="Znf_FYVE_PHD"/>
</dbReference>
<evidence type="ECO:0000256" key="1">
    <source>
        <dbReference type="ARBA" id="ARBA00022723"/>
    </source>
</evidence>
<dbReference type="EMBL" id="OU893332">
    <property type="protein sequence ID" value="CAG9782380.1"/>
    <property type="molecule type" value="Genomic_DNA"/>
</dbReference>